<dbReference type="SUPFAM" id="SSF55920">
    <property type="entry name" value="Creatinase/aminopeptidase"/>
    <property type="match status" value="1"/>
</dbReference>
<reference evidence="7" key="1">
    <citation type="submission" date="2020-10" db="EMBL/GenBank/DDBJ databases">
        <title>Phylogeny of dyella-like bacteria.</title>
        <authorList>
            <person name="Fu J."/>
        </authorList>
    </citation>
    <scope>NUCLEOTIDE SEQUENCE</scope>
    <source>
        <strain evidence="7">DHOC52</strain>
    </source>
</reference>
<dbReference type="InterPro" id="IPR000994">
    <property type="entry name" value="Pept_M24"/>
</dbReference>
<comment type="caution">
    <text evidence="7">The sequence shown here is derived from an EMBL/GenBank/DDBJ whole genome shotgun (WGS) entry which is preliminary data.</text>
</comment>
<dbReference type="CDD" id="cd01085">
    <property type="entry name" value="APP"/>
    <property type="match status" value="1"/>
</dbReference>
<dbReference type="RefSeq" id="WP_204684289.1">
    <property type="nucleotide sequence ID" value="NZ_BSNR01000014.1"/>
</dbReference>
<dbReference type="InterPro" id="IPR032416">
    <property type="entry name" value="Peptidase_M24_C"/>
</dbReference>
<evidence type="ECO:0000256" key="3">
    <source>
        <dbReference type="ARBA" id="ARBA00022801"/>
    </source>
</evidence>
<keyword evidence="3" id="KW-0378">Hydrolase</keyword>
<evidence type="ECO:0000259" key="4">
    <source>
        <dbReference type="Pfam" id="PF00557"/>
    </source>
</evidence>
<comment type="similarity">
    <text evidence="1">Belongs to the peptidase M24B family.</text>
</comment>
<evidence type="ECO:0000313" key="8">
    <source>
        <dbReference type="Proteomes" id="UP001430149"/>
    </source>
</evidence>
<dbReference type="Pfam" id="PF00557">
    <property type="entry name" value="Peptidase_M24"/>
    <property type="match status" value="1"/>
</dbReference>
<gene>
    <name evidence="7" type="ORF">ISP19_20625</name>
</gene>
<proteinExistence type="inferred from homology"/>
<feature type="domain" description="Peptidase M24" evidence="4">
    <location>
        <begin position="317"/>
        <end position="530"/>
    </location>
</feature>
<dbReference type="Pfam" id="PF01321">
    <property type="entry name" value="Creatinase_N"/>
    <property type="match status" value="1"/>
</dbReference>
<dbReference type="InterPro" id="IPR036005">
    <property type="entry name" value="Creatinase/aminopeptidase-like"/>
</dbReference>
<dbReference type="Gene3D" id="3.90.230.10">
    <property type="entry name" value="Creatinase/methionine aminopeptidase superfamily"/>
    <property type="match status" value="1"/>
</dbReference>
<dbReference type="InterPro" id="IPR050422">
    <property type="entry name" value="X-Pro_aminopeptidase_P"/>
</dbReference>
<dbReference type="InterPro" id="IPR000587">
    <property type="entry name" value="Creatinase_N"/>
</dbReference>
<dbReference type="EMBL" id="JADIKE010000039">
    <property type="protein sequence ID" value="MBM7127787.1"/>
    <property type="molecule type" value="Genomic_DNA"/>
</dbReference>
<sequence>MSTPIPARIAALREAMARHGVAACLVPTADPHLSEYLPAHWQAREWLSGFNGSAGTLLVTANEAGLWTDSRYFSQAEQQLAGTGIALMKQRIAHAPEHLTWLQQHLHQGDVIAVAGDSISVGTQRQIENLLGGVGIKLRVDLDLPAMIWPERPALPRAPVIEHALDYAGMSRGEKFDKLRHALRKQHATHHLVSSLDDIAWLTNLRGSDVECNPVFLAHLLVEADGASTLFIDRSKLSDSLVAALAKEQVRIADYATLGDALGELGASHTLLFDPGRVVSAVLQAVKPQVKRIEGANPSTIFKACKSKTELNHIREVMRRDGAALARAFRRLEERLTAGMTQTELDVDTLLREERSAQPNFVGESFATIAGYMENGALPHYRATPEAHNTLQRHGLLLIDSGGQYLGGTTDITRVLALGPTTSEQRRDATLVMKGMIALSRARFPKGASGPQLDALARAPLWAAGMDYGHGTGHGVGYFLNVHEGPQGIRPPVAGGALVPLEPGMISSIEPGLYKPARHGIRHENLAVVVEADLTEFGEFYAFETLTLCPFDRRALEPGLLNPDERAWLDDYHASVRAALAPLLEDADLAWLEKHCAPI</sequence>
<evidence type="ECO:0000259" key="5">
    <source>
        <dbReference type="Pfam" id="PF01321"/>
    </source>
</evidence>
<dbReference type="Proteomes" id="UP001430149">
    <property type="component" value="Unassembled WGS sequence"/>
</dbReference>
<accession>A0ABS2K9A0</accession>
<keyword evidence="8" id="KW-1185">Reference proteome</keyword>
<keyword evidence="7" id="KW-0031">Aminopeptidase</keyword>
<feature type="domain" description="Peptidase M24 C-terminal" evidence="6">
    <location>
        <begin position="539"/>
        <end position="599"/>
    </location>
</feature>
<dbReference type="Pfam" id="PF16189">
    <property type="entry name" value="Creatinase_N_2"/>
    <property type="match status" value="1"/>
</dbReference>
<evidence type="ECO:0000313" key="7">
    <source>
        <dbReference type="EMBL" id="MBM7127787.1"/>
    </source>
</evidence>
<dbReference type="SUPFAM" id="SSF53092">
    <property type="entry name" value="Creatinase/prolidase N-terminal domain"/>
    <property type="match status" value="2"/>
</dbReference>
<dbReference type="Pfam" id="PF16188">
    <property type="entry name" value="Peptidase_M24_C"/>
    <property type="match status" value="1"/>
</dbReference>
<evidence type="ECO:0000259" key="6">
    <source>
        <dbReference type="Pfam" id="PF16188"/>
    </source>
</evidence>
<evidence type="ECO:0000256" key="1">
    <source>
        <dbReference type="ARBA" id="ARBA00008766"/>
    </source>
</evidence>
<feature type="domain" description="Creatinase N-terminal" evidence="5">
    <location>
        <begin position="8"/>
        <end position="134"/>
    </location>
</feature>
<dbReference type="InterPro" id="IPR033740">
    <property type="entry name" value="Pept_M24B"/>
</dbReference>
<organism evidence="7 8">
    <name type="scientific">Dyella flava</name>
    <dbReference type="NCBI Taxonomy" id="1920170"/>
    <lineage>
        <taxon>Bacteria</taxon>
        <taxon>Pseudomonadati</taxon>
        <taxon>Pseudomonadota</taxon>
        <taxon>Gammaproteobacteria</taxon>
        <taxon>Lysobacterales</taxon>
        <taxon>Rhodanobacteraceae</taxon>
        <taxon>Dyella</taxon>
    </lineage>
</organism>
<dbReference type="GO" id="GO:0004177">
    <property type="term" value="F:aminopeptidase activity"/>
    <property type="evidence" value="ECO:0007669"/>
    <property type="project" value="UniProtKB-KW"/>
</dbReference>
<protein>
    <submittedName>
        <fullName evidence="7">Aminopeptidase P family protein</fullName>
    </submittedName>
</protein>
<name>A0ABS2K9A0_9GAMM</name>
<evidence type="ECO:0000256" key="2">
    <source>
        <dbReference type="ARBA" id="ARBA00022723"/>
    </source>
</evidence>
<dbReference type="Gene3D" id="3.40.350.10">
    <property type="entry name" value="Creatinase/prolidase N-terminal domain"/>
    <property type="match status" value="2"/>
</dbReference>
<keyword evidence="7" id="KW-0645">Protease</keyword>
<dbReference type="PANTHER" id="PTHR43763:SF6">
    <property type="entry name" value="XAA-PRO AMINOPEPTIDASE 1"/>
    <property type="match status" value="1"/>
</dbReference>
<dbReference type="InterPro" id="IPR029149">
    <property type="entry name" value="Creatin/AminoP/Spt16_N"/>
</dbReference>
<keyword evidence="2" id="KW-0479">Metal-binding</keyword>
<dbReference type="PANTHER" id="PTHR43763">
    <property type="entry name" value="XAA-PRO AMINOPEPTIDASE 1"/>
    <property type="match status" value="1"/>
</dbReference>